<reference evidence="4" key="1">
    <citation type="journal article" date="2019" name="Int. J. Syst. Evol. Microbiol.">
        <title>The Global Catalogue of Microorganisms (GCM) 10K type strain sequencing project: providing services to taxonomists for standard genome sequencing and annotation.</title>
        <authorList>
            <consortium name="The Broad Institute Genomics Platform"/>
            <consortium name="The Broad Institute Genome Sequencing Center for Infectious Disease"/>
            <person name="Wu L."/>
            <person name="Ma J."/>
        </authorList>
    </citation>
    <scope>NUCLEOTIDE SEQUENCE [LARGE SCALE GENOMIC DNA]</scope>
    <source>
        <strain evidence="4">KCTC 42143</strain>
    </source>
</reference>
<evidence type="ECO:0008006" key="5">
    <source>
        <dbReference type="Google" id="ProtNLM"/>
    </source>
</evidence>
<feature type="compositionally biased region" description="Basic and acidic residues" evidence="1">
    <location>
        <begin position="82"/>
        <end position="95"/>
    </location>
</feature>
<keyword evidence="4" id="KW-1185">Reference proteome</keyword>
<protein>
    <recommendedName>
        <fullName evidence="5">YceG-like family protein</fullName>
    </recommendedName>
</protein>
<feature type="transmembrane region" description="Helical" evidence="2">
    <location>
        <begin position="6"/>
        <end position="26"/>
    </location>
</feature>
<organism evidence="3 4">
    <name type="scientific">Carnobacterium antarcticum</name>
    <dbReference type="NCBI Taxonomy" id="2126436"/>
    <lineage>
        <taxon>Bacteria</taxon>
        <taxon>Bacillati</taxon>
        <taxon>Bacillota</taxon>
        <taxon>Bacilli</taxon>
        <taxon>Lactobacillales</taxon>
        <taxon>Carnobacteriaceae</taxon>
        <taxon>Carnobacterium</taxon>
    </lineage>
</organism>
<feature type="region of interest" description="Disordered" evidence="1">
    <location>
        <begin position="65"/>
        <end position="106"/>
    </location>
</feature>
<gene>
    <name evidence="3" type="ORF">ACFSBK_10815</name>
</gene>
<evidence type="ECO:0000256" key="2">
    <source>
        <dbReference type="SAM" id="Phobius"/>
    </source>
</evidence>
<sequence>MSRPTLRYLAVGFLVSAIVLAGYRLFLYEPAAAAKQPASNETVELSEEELSYKEKYEQLLAETEVANLSKESSDTAESASSEEPKETDSSEKDSSEPAVTKTTIIINNGDPSSVAVQQLADQGIIENSSDFEKFLDENNYVSLLRPGSYEVTSEMDSQQIAEALMGR</sequence>
<name>A0ABW4NQE8_9LACT</name>
<keyword evidence="2" id="KW-0472">Membrane</keyword>
<dbReference type="EMBL" id="JBHUFF010000020">
    <property type="protein sequence ID" value="MFD1800338.1"/>
    <property type="molecule type" value="Genomic_DNA"/>
</dbReference>
<comment type="caution">
    <text evidence="3">The sequence shown here is derived from an EMBL/GenBank/DDBJ whole genome shotgun (WGS) entry which is preliminary data.</text>
</comment>
<proteinExistence type="predicted"/>
<evidence type="ECO:0000313" key="4">
    <source>
        <dbReference type="Proteomes" id="UP001597285"/>
    </source>
</evidence>
<keyword evidence="2" id="KW-1133">Transmembrane helix</keyword>
<keyword evidence="2" id="KW-0812">Transmembrane</keyword>
<dbReference type="Gene3D" id="3.30.1490.480">
    <property type="entry name" value="Endolytic murein transglycosylase"/>
    <property type="match status" value="1"/>
</dbReference>
<accession>A0ABW4NQE8</accession>
<evidence type="ECO:0000313" key="3">
    <source>
        <dbReference type="EMBL" id="MFD1800338.1"/>
    </source>
</evidence>
<evidence type="ECO:0000256" key="1">
    <source>
        <dbReference type="SAM" id="MobiDB-lite"/>
    </source>
</evidence>
<dbReference type="RefSeq" id="WP_058918649.1">
    <property type="nucleotide sequence ID" value="NZ_JBHSQC010000008.1"/>
</dbReference>
<dbReference type="Proteomes" id="UP001597285">
    <property type="component" value="Unassembled WGS sequence"/>
</dbReference>